<gene>
    <name evidence="1" type="ORF">SVIM_LOCUS273027</name>
</gene>
<name>A0A6N2LST0_SALVM</name>
<sequence>MEPEEVRHIFVLHDPNVSEVAIYQRTRQGSGNQKANTGGFMDLRCAGGQGIVSNIPSMAPNIDECAGKRREIVFSANHDEITIMNI</sequence>
<proteinExistence type="predicted"/>
<dbReference type="AlphaFoldDB" id="A0A6N2LST0"/>
<accession>A0A6N2LST0</accession>
<dbReference type="EMBL" id="CAADRP010001597">
    <property type="protein sequence ID" value="VFU44419.1"/>
    <property type="molecule type" value="Genomic_DNA"/>
</dbReference>
<evidence type="ECO:0000313" key="1">
    <source>
        <dbReference type="EMBL" id="VFU44419.1"/>
    </source>
</evidence>
<reference evidence="1" key="1">
    <citation type="submission" date="2019-03" db="EMBL/GenBank/DDBJ databases">
        <authorList>
            <person name="Mank J."/>
            <person name="Almeida P."/>
        </authorList>
    </citation>
    <scope>NUCLEOTIDE SEQUENCE</scope>
    <source>
        <strain evidence="1">78183</strain>
    </source>
</reference>
<protein>
    <submittedName>
        <fullName evidence="1">Uncharacterized protein</fullName>
    </submittedName>
</protein>
<organism evidence="1">
    <name type="scientific">Salix viminalis</name>
    <name type="common">Common osier</name>
    <name type="synonym">Basket willow</name>
    <dbReference type="NCBI Taxonomy" id="40686"/>
    <lineage>
        <taxon>Eukaryota</taxon>
        <taxon>Viridiplantae</taxon>
        <taxon>Streptophyta</taxon>
        <taxon>Embryophyta</taxon>
        <taxon>Tracheophyta</taxon>
        <taxon>Spermatophyta</taxon>
        <taxon>Magnoliopsida</taxon>
        <taxon>eudicotyledons</taxon>
        <taxon>Gunneridae</taxon>
        <taxon>Pentapetalae</taxon>
        <taxon>rosids</taxon>
        <taxon>fabids</taxon>
        <taxon>Malpighiales</taxon>
        <taxon>Salicaceae</taxon>
        <taxon>Saliceae</taxon>
        <taxon>Salix</taxon>
    </lineage>
</organism>